<dbReference type="RefSeq" id="XP_024405369.1">
    <property type="nucleotide sequence ID" value="XM_024549895.1"/>
</dbReference>
<reference evidence="1 2" key="1">
    <citation type="journal article" date="2016" name="Genome Announc.">
        <title>Draft Whole-Genome Sequence of Trichoderma gamsii T6085, a Promising Biocontrol Agent of Fusarium Head Blight on Wheat.</title>
        <authorList>
            <person name="Baroncelli R."/>
            <person name="Zapparata A."/>
            <person name="Piaggeschi G."/>
            <person name="Sarrocco S."/>
            <person name="Vannacci G."/>
        </authorList>
    </citation>
    <scope>NUCLEOTIDE SEQUENCE [LARGE SCALE GENOMIC DNA]</scope>
    <source>
        <strain evidence="1 2">T6085</strain>
    </source>
</reference>
<dbReference type="Proteomes" id="UP000054821">
    <property type="component" value="Unassembled WGS sequence"/>
</dbReference>
<dbReference type="AlphaFoldDB" id="A0A2P4ZK07"/>
<gene>
    <name evidence="1" type="ORF">TGAM01_v206560</name>
</gene>
<accession>A0A2P4ZK07</accession>
<comment type="caution">
    <text evidence="1">The sequence shown here is derived from an EMBL/GenBank/DDBJ whole genome shotgun (WGS) entry which is preliminary data.</text>
</comment>
<proteinExistence type="predicted"/>
<evidence type="ECO:0008006" key="3">
    <source>
        <dbReference type="Google" id="ProtNLM"/>
    </source>
</evidence>
<sequence>MEPTMHVLDPEGDTLLTLASPNPPFVTSYSLWRIALPQYNTWETRNKERLLWTAPDESVKIFTTDLTIKMQLSSKHLKLASDYFRTMMAGNNWKESTPKDGFSFSVTANGWNEEALLTVMRILHGRTKVIPRTISLEKLAKIAVVIDYYNLHEAIDFSAKEWIYNLKEPPPTSFGRTLLLRFLVSWVFSEVYTFRQLSKIIIQESRGPVNAQSLPIPKAIIDALDQKRQELVSGVISGLESLQGKLREIPGECVFDCSAMTLGALMIDMKTMGLDPLPKSPFHGYSFMTLKECVENIQEPSYNHINHKTSQPVRQSIANRYEYSKPEPRSCSLMAKINSIINEQLGKIDGLDLNSFIDRS</sequence>
<dbReference type="EMBL" id="JPDN02000022">
    <property type="protein sequence ID" value="PON24630.1"/>
    <property type="molecule type" value="Genomic_DNA"/>
</dbReference>
<dbReference type="GeneID" id="36347646"/>
<keyword evidence="2" id="KW-1185">Reference proteome</keyword>
<protein>
    <recommendedName>
        <fullName evidence="3">BTB domain-containing protein</fullName>
    </recommendedName>
</protein>
<organism evidence="1 2">
    <name type="scientific">Trichoderma gamsii</name>
    <dbReference type="NCBI Taxonomy" id="398673"/>
    <lineage>
        <taxon>Eukaryota</taxon>
        <taxon>Fungi</taxon>
        <taxon>Dikarya</taxon>
        <taxon>Ascomycota</taxon>
        <taxon>Pezizomycotina</taxon>
        <taxon>Sordariomycetes</taxon>
        <taxon>Hypocreomycetidae</taxon>
        <taxon>Hypocreales</taxon>
        <taxon>Hypocreaceae</taxon>
        <taxon>Trichoderma</taxon>
    </lineage>
</organism>
<name>A0A2P4ZK07_9HYPO</name>
<evidence type="ECO:0000313" key="2">
    <source>
        <dbReference type="Proteomes" id="UP000054821"/>
    </source>
</evidence>
<evidence type="ECO:0000313" key="1">
    <source>
        <dbReference type="EMBL" id="PON24630.1"/>
    </source>
</evidence>
<dbReference type="STRING" id="398673.A0A2P4ZK07"/>